<dbReference type="EMBL" id="PFJH01000135">
    <property type="protein sequence ID" value="PIX68436.1"/>
    <property type="molecule type" value="Genomic_DNA"/>
</dbReference>
<sequence length="80" mass="9132">MSEEDKSGILESLDQLLQSNRATSLVYSGLVKILRDISEKIQPKFHKLPSIAPMIYNLLMPSSMQLHMQEQEIHGTHIIE</sequence>
<dbReference type="Proteomes" id="UP000228500">
    <property type="component" value="Unassembled WGS sequence"/>
</dbReference>
<reference evidence="2" key="1">
    <citation type="submission" date="2017-09" db="EMBL/GenBank/DDBJ databases">
        <title>Depth-based differentiation of microbial function through sediment-hosted aquifers and enrichment of novel symbionts in the deep terrestrial subsurface.</title>
        <authorList>
            <person name="Probst A.J."/>
            <person name="Ladd B."/>
            <person name="Jarett J.K."/>
            <person name="Geller-Mcgrath D.E."/>
            <person name="Sieber C.M.K."/>
            <person name="Emerson J.B."/>
            <person name="Anantharaman K."/>
            <person name="Thomas B.C."/>
            <person name="Malmstrom R."/>
            <person name="Stieglmeier M."/>
            <person name="Klingl A."/>
            <person name="Woyke T."/>
            <person name="Ryan C.M."/>
            <person name="Banfield J.F."/>
        </authorList>
    </citation>
    <scope>NUCLEOTIDE SEQUENCE [LARGE SCALE GENOMIC DNA]</scope>
</reference>
<gene>
    <name evidence="1" type="ORF">COZ40_03275</name>
</gene>
<evidence type="ECO:0000313" key="2">
    <source>
        <dbReference type="Proteomes" id="UP000228500"/>
    </source>
</evidence>
<evidence type="ECO:0000313" key="1">
    <source>
        <dbReference type="EMBL" id="PIX68436.1"/>
    </source>
</evidence>
<accession>A0A2M7LK29</accession>
<protein>
    <submittedName>
        <fullName evidence="1">Uncharacterized protein</fullName>
    </submittedName>
</protein>
<name>A0A2M7LK29_9BACT</name>
<organism evidence="1 2">
    <name type="scientific">Candidatus Roizmanbacteria bacterium CG_4_10_14_3_um_filter_39_13</name>
    <dbReference type="NCBI Taxonomy" id="1974831"/>
    <lineage>
        <taxon>Bacteria</taxon>
        <taxon>Candidatus Roizmaniibacteriota</taxon>
    </lineage>
</organism>
<dbReference type="AlphaFoldDB" id="A0A2M7LK29"/>
<proteinExistence type="predicted"/>
<comment type="caution">
    <text evidence="1">The sequence shown here is derived from an EMBL/GenBank/DDBJ whole genome shotgun (WGS) entry which is preliminary data.</text>
</comment>